<feature type="domain" description="Cytochrome c" evidence="16">
    <location>
        <begin position="52"/>
        <end position="135"/>
    </location>
</feature>
<evidence type="ECO:0000256" key="3">
    <source>
        <dbReference type="ARBA" id="ARBA00009650"/>
    </source>
</evidence>
<protein>
    <recommendedName>
        <fullName evidence="13">Cytochrome c-553</fullName>
    </recommendedName>
    <alternativeName>
        <fullName evidence="12">Cytochrome c553</fullName>
    </alternativeName>
    <alternativeName>
        <fullName evidence="11">Soluble cytochrome f</fullName>
    </alternativeName>
</protein>
<keyword evidence="7 14" id="KW-0479">Metal-binding</keyword>
<evidence type="ECO:0000256" key="15">
    <source>
        <dbReference type="SAM" id="SignalP"/>
    </source>
</evidence>
<keyword evidence="9 14" id="KW-0408">Iron</keyword>
<comment type="similarity">
    <text evidence="3">Belongs to the cytochrome c family. PetJ subfamily.</text>
</comment>
<feature type="signal peptide" evidence="15">
    <location>
        <begin position="1"/>
        <end position="17"/>
    </location>
</feature>
<dbReference type="OMA" id="GQNVIMP"/>
<evidence type="ECO:0000256" key="14">
    <source>
        <dbReference type="PROSITE-ProRule" id="PRU00433"/>
    </source>
</evidence>
<dbReference type="PRINTS" id="PR00605">
    <property type="entry name" value="CYTCHROMECIC"/>
</dbReference>
<proteinExistence type="inferred from homology"/>
<dbReference type="GO" id="GO:0005506">
    <property type="term" value="F:iron ion binding"/>
    <property type="evidence" value="ECO:0007669"/>
    <property type="project" value="InterPro"/>
</dbReference>
<sequence length="139" mass="14258">MIALLLSAAAFTSPALSRSSVGKAAVQMSLQDNVKLGLAAAALAVSMPAFAGDIANGEQVFTGNCAACHAGGQNSVQQEKTLELSSLKSYLANFNGDESAIVYQVTNGKNAMPAFGGRLEDDEIADVASYVLSKAKAGW</sequence>
<dbReference type="PROSITE" id="PS51007">
    <property type="entry name" value="CYTC"/>
    <property type="match status" value="1"/>
</dbReference>
<keyword evidence="15" id="KW-0732">Signal</keyword>
<name>A0A8J6CEX9_DIALT</name>
<evidence type="ECO:0000313" key="17">
    <source>
        <dbReference type="EMBL" id="KAG8470109.1"/>
    </source>
</evidence>
<dbReference type="PANTHER" id="PTHR34688">
    <property type="entry name" value="CYTOCHROME C6, CHLOROPLASTIC"/>
    <property type="match status" value="1"/>
</dbReference>
<keyword evidence="18" id="KW-1185">Reference proteome</keyword>
<gene>
    <name evidence="17" type="ORF">KFE25_008530</name>
</gene>
<dbReference type="Pfam" id="PF13442">
    <property type="entry name" value="Cytochrome_CBB3"/>
    <property type="match status" value="1"/>
</dbReference>
<dbReference type="InterPro" id="IPR023655">
    <property type="entry name" value="Cyt_C6"/>
</dbReference>
<evidence type="ECO:0000256" key="1">
    <source>
        <dbReference type="ARBA" id="ARBA00002347"/>
    </source>
</evidence>
<dbReference type="GO" id="GO:0020037">
    <property type="term" value="F:heme binding"/>
    <property type="evidence" value="ECO:0007669"/>
    <property type="project" value="InterPro"/>
</dbReference>
<feature type="chain" id="PRO_5035319620" description="Cytochrome c-553" evidence="15">
    <location>
        <begin position="18"/>
        <end position="139"/>
    </location>
</feature>
<evidence type="ECO:0000256" key="7">
    <source>
        <dbReference type="ARBA" id="ARBA00022723"/>
    </source>
</evidence>
<reference evidence="17" key="1">
    <citation type="submission" date="2021-05" db="EMBL/GenBank/DDBJ databases">
        <title>The genome of the haptophyte Pavlova lutheri (Diacronema luteri, Pavlovales) - a model for lipid biosynthesis in eukaryotic algae.</title>
        <authorList>
            <person name="Hulatt C.J."/>
            <person name="Posewitz M.C."/>
        </authorList>
    </citation>
    <scope>NUCLEOTIDE SEQUENCE</scope>
    <source>
        <strain evidence="17">NIVA-4/92</strain>
    </source>
</reference>
<dbReference type="SUPFAM" id="SSF46626">
    <property type="entry name" value="Cytochrome c"/>
    <property type="match status" value="1"/>
</dbReference>
<organism evidence="17 18">
    <name type="scientific">Diacronema lutheri</name>
    <name type="common">Unicellular marine alga</name>
    <name type="synonym">Monochrysis lutheri</name>
    <dbReference type="NCBI Taxonomy" id="2081491"/>
    <lineage>
        <taxon>Eukaryota</taxon>
        <taxon>Haptista</taxon>
        <taxon>Haptophyta</taxon>
        <taxon>Pavlovophyceae</taxon>
        <taxon>Pavlovales</taxon>
        <taxon>Pavlovaceae</taxon>
        <taxon>Diacronema</taxon>
    </lineage>
</organism>
<dbReference type="GO" id="GO:0009055">
    <property type="term" value="F:electron transfer activity"/>
    <property type="evidence" value="ECO:0007669"/>
    <property type="project" value="InterPro"/>
</dbReference>
<keyword evidence="6 14" id="KW-0349">Heme</keyword>
<evidence type="ECO:0000256" key="11">
    <source>
        <dbReference type="ARBA" id="ARBA00030448"/>
    </source>
</evidence>
<dbReference type="AlphaFoldDB" id="A0A8J6CEX9"/>
<keyword evidence="8" id="KW-0249">Electron transport</keyword>
<evidence type="ECO:0000313" key="18">
    <source>
        <dbReference type="Proteomes" id="UP000751190"/>
    </source>
</evidence>
<evidence type="ECO:0000256" key="12">
    <source>
        <dbReference type="ARBA" id="ARBA00031247"/>
    </source>
</evidence>
<dbReference type="GO" id="GO:0015979">
    <property type="term" value="P:photosynthesis"/>
    <property type="evidence" value="ECO:0007669"/>
    <property type="project" value="UniProtKB-KW"/>
</dbReference>
<evidence type="ECO:0000256" key="10">
    <source>
        <dbReference type="ARBA" id="ARBA00023078"/>
    </source>
</evidence>
<dbReference type="GO" id="GO:0009543">
    <property type="term" value="C:chloroplast thylakoid lumen"/>
    <property type="evidence" value="ECO:0007669"/>
    <property type="project" value="UniProtKB-SubCell"/>
</dbReference>
<dbReference type="InterPro" id="IPR008168">
    <property type="entry name" value="Cyt_C_IC"/>
</dbReference>
<dbReference type="OrthoDB" id="1930491at2759"/>
<dbReference type="PANTHER" id="PTHR34688:SF2">
    <property type="entry name" value="CYTOCHROME C6, CHLOROPLASTIC"/>
    <property type="match status" value="1"/>
</dbReference>
<evidence type="ECO:0000259" key="16">
    <source>
        <dbReference type="PROSITE" id="PS51007"/>
    </source>
</evidence>
<evidence type="ECO:0000256" key="13">
    <source>
        <dbReference type="ARBA" id="ARBA00033211"/>
    </source>
</evidence>
<dbReference type="InterPro" id="IPR009056">
    <property type="entry name" value="Cyt_c-like_dom"/>
</dbReference>
<keyword evidence="5" id="KW-0602">Photosynthesis</keyword>
<dbReference type="Proteomes" id="UP000751190">
    <property type="component" value="Unassembled WGS sequence"/>
</dbReference>
<dbReference type="EMBL" id="JAGTXO010000001">
    <property type="protein sequence ID" value="KAG8470109.1"/>
    <property type="molecule type" value="Genomic_DNA"/>
</dbReference>
<evidence type="ECO:0000256" key="9">
    <source>
        <dbReference type="ARBA" id="ARBA00023004"/>
    </source>
</evidence>
<comment type="caution">
    <text evidence="17">The sequence shown here is derived from an EMBL/GenBank/DDBJ whole genome shotgun (WGS) entry which is preliminary data.</text>
</comment>
<dbReference type="HAMAP" id="MF_00594">
    <property type="entry name" value="Cytc_PetJ"/>
    <property type="match status" value="1"/>
</dbReference>
<evidence type="ECO:0000256" key="5">
    <source>
        <dbReference type="ARBA" id="ARBA00022531"/>
    </source>
</evidence>
<evidence type="ECO:0000256" key="2">
    <source>
        <dbReference type="ARBA" id="ARBA00004456"/>
    </source>
</evidence>
<keyword evidence="10" id="KW-0793">Thylakoid</keyword>
<keyword evidence="4" id="KW-0813">Transport</keyword>
<accession>A0A8J6CEX9</accession>
<evidence type="ECO:0000256" key="6">
    <source>
        <dbReference type="ARBA" id="ARBA00022617"/>
    </source>
</evidence>
<dbReference type="FunFam" id="1.10.760.10:FF:000038">
    <property type="entry name" value="Cytochrome c6"/>
    <property type="match status" value="1"/>
</dbReference>
<evidence type="ECO:0000256" key="8">
    <source>
        <dbReference type="ARBA" id="ARBA00022982"/>
    </source>
</evidence>
<dbReference type="Gene3D" id="1.10.760.10">
    <property type="entry name" value="Cytochrome c-like domain"/>
    <property type="match status" value="1"/>
</dbReference>
<dbReference type="InterPro" id="IPR036909">
    <property type="entry name" value="Cyt_c-like_dom_sf"/>
</dbReference>
<evidence type="ECO:0000256" key="4">
    <source>
        <dbReference type="ARBA" id="ARBA00022448"/>
    </source>
</evidence>
<comment type="function">
    <text evidence="1">Functions as an electron carrier between membrane-bound cytochrome b6-f and photosystem I in oxygenic photosynthesis.</text>
</comment>
<comment type="subcellular location">
    <subcellularLocation>
        <location evidence="2">Plastid</location>
        <location evidence="2">Chloroplast thylakoid lumen</location>
    </subcellularLocation>
</comment>